<dbReference type="SUPFAM" id="SSF101420">
    <property type="entry name" value="C-terminal domain of Ku80"/>
    <property type="match status" value="1"/>
</dbReference>
<feature type="compositionally biased region" description="Acidic residues" evidence="18">
    <location>
        <begin position="329"/>
        <end position="339"/>
    </location>
</feature>
<dbReference type="InterPro" id="IPR005161">
    <property type="entry name" value="Ku_N"/>
</dbReference>
<feature type="region of interest" description="Disordered" evidence="18">
    <location>
        <begin position="823"/>
        <end position="842"/>
    </location>
</feature>
<dbReference type="OrthoDB" id="30826at2759"/>
<evidence type="ECO:0000256" key="1">
    <source>
        <dbReference type="ARBA" id="ARBA00004123"/>
    </source>
</evidence>
<dbReference type="FunFam" id="3.40.50.410:FF:000073">
    <property type="entry name" value="ATP-dependent DNA helicase II subunit 2"/>
    <property type="match status" value="1"/>
</dbReference>
<evidence type="ECO:0000256" key="4">
    <source>
        <dbReference type="ARBA" id="ARBA00012551"/>
    </source>
</evidence>
<feature type="region of interest" description="Disordered" evidence="18">
    <location>
        <begin position="319"/>
        <end position="348"/>
    </location>
</feature>
<dbReference type="EMBL" id="SGPL01000378">
    <property type="protein sequence ID" value="THH13198.1"/>
    <property type="molecule type" value="Genomic_DNA"/>
</dbReference>
<evidence type="ECO:0000256" key="16">
    <source>
        <dbReference type="ARBA" id="ARBA00023242"/>
    </source>
</evidence>
<feature type="region of interest" description="Disordered" evidence="18">
    <location>
        <begin position="284"/>
        <end position="306"/>
    </location>
</feature>
<dbReference type="FunFam" id="1.10.1600.10:FF:000002">
    <property type="entry name" value="X-ray repair cross-complementing protein 5"/>
    <property type="match status" value="1"/>
</dbReference>
<keyword evidence="12" id="KW-0779">Telomere</keyword>
<dbReference type="CDD" id="cd00873">
    <property type="entry name" value="KU80"/>
    <property type="match status" value="1"/>
</dbReference>
<dbReference type="GO" id="GO:0006310">
    <property type="term" value="P:DNA recombination"/>
    <property type="evidence" value="ECO:0007669"/>
    <property type="project" value="UniProtKB-KW"/>
</dbReference>
<keyword evidence="6" id="KW-0158">Chromosome</keyword>
<evidence type="ECO:0000256" key="17">
    <source>
        <dbReference type="ARBA" id="ARBA00031847"/>
    </source>
</evidence>
<dbReference type="Gene3D" id="2.40.290.10">
    <property type="match status" value="1"/>
</dbReference>
<feature type="compositionally biased region" description="Basic and acidic residues" evidence="18">
    <location>
        <begin position="319"/>
        <end position="328"/>
    </location>
</feature>
<dbReference type="InterPro" id="IPR036494">
    <property type="entry name" value="Ku_C_sf"/>
</dbReference>
<dbReference type="Pfam" id="PF02735">
    <property type="entry name" value="Ku"/>
    <property type="match status" value="1"/>
</dbReference>
<gene>
    <name evidence="20" type="ORF">EW146_g6992</name>
</gene>
<comment type="subcellular location">
    <subcellularLocation>
        <location evidence="2">Chromosome</location>
        <location evidence="2">Telomere</location>
    </subcellularLocation>
    <subcellularLocation>
        <location evidence="1">Nucleus</location>
    </subcellularLocation>
</comment>
<dbReference type="SMART" id="SM00559">
    <property type="entry name" value="Ku78"/>
    <property type="match status" value="1"/>
</dbReference>
<feature type="region of interest" description="Disordered" evidence="18">
    <location>
        <begin position="656"/>
        <end position="713"/>
    </location>
</feature>
<evidence type="ECO:0000256" key="11">
    <source>
        <dbReference type="ARBA" id="ARBA00022840"/>
    </source>
</evidence>
<dbReference type="Pfam" id="PF08785">
    <property type="entry name" value="Ku_PK_bind"/>
    <property type="match status" value="1"/>
</dbReference>
<dbReference type="GO" id="GO:0000723">
    <property type="term" value="P:telomere maintenance"/>
    <property type="evidence" value="ECO:0007669"/>
    <property type="project" value="InterPro"/>
</dbReference>
<evidence type="ECO:0000313" key="20">
    <source>
        <dbReference type="EMBL" id="THH13198.1"/>
    </source>
</evidence>
<keyword evidence="21" id="KW-1185">Reference proteome</keyword>
<evidence type="ECO:0000259" key="19">
    <source>
        <dbReference type="SMART" id="SM00559"/>
    </source>
</evidence>
<evidence type="ECO:0000256" key="12">
    <source>
        <dbReference type="ARBA" id="ARBA00022895"/>
    </source>
</evidence>
<dbReference type="InterPro" id="IPR006164">
    <property type="entry name" value="DNA_bd_Ku70/Ku80"/>
</dbReference>
<evidence type="ECO:0000256" key="14">
    <source>
        <dbReference type="ARBA" id="ARBA00023172"/>
    </source>
</evidence>
<dbReference type="Gene3D" id="1.10.1600.10">
    <property type="match status" value="1"/>
</dbReference>
<dbReference type="GO" id="GO:0005524">
    <property type="term" value="F:ATP binding"/>
    <property type="evidence" value="ECO:0007669"/>
    <property type="project" value="UniProtKB-KW"/>
</dbReference>
<reference evidence="20 21" key="1">
    <citation type="submission" date="2019-02" db="EMBL/GenBank/DDBJ databases">
        <title>Genome sequencing of the rare red list fungi Bondarzewia mesenterica.</title>
        <authorList>
            <person name="Buettner E."/>
            <person name="Kellner H."/>
        </authorList>
    </citation>
    <scope>NUCLEOTIDE SEQUENCE [LARGE SCALE GENOMIC DNA]</scope>
    <source>
        <strain evidence="20 21">DSM 108281</strain>
    </source>
</reference>
<dbReference type="GO" id="GO:0000781">
    <property type="term" value="C:chromosome, telomeric region"/>
    <property type="evidence" value="ECO:0007669"/>
    <property type="project" value="UniProtKB-SubCell"/>
</dbReference>
<dbReference type="SUPFAM" id="SSF100939">
    <property type="entry name" value="SPOC domain-like"/>
    <property type="match status" value="1"/>
</dbReference>
<dbReference type="GO" id="GO:0006303">
    <property type="term" value="P:double-strand break repair via nonhomologous end joining"/>
    <property type="evidence" value="ECO:0007669"/>
    <property type="project" value="InterPro"/>
</dbReference>
<evidence type="ECO:0000256" key="3">
    <source>
        <dbReference type="ARBA" id="ARBA00007726"/>
    </source>
</evidence>
<evidence type="ECO:0000256" key="8">
    <source>
        <dbReference type="ARBA" id="ARBA00022763"/>
    </source>
</evidence>
<evidence type="ECO:0000256" key="15">
    <source>
        <dbReference type="ARBA" id="ARBA00023204"/>
    </source>
</evidence>
<dbReference type="EC" id="3.6.4.12" evidence="4"/>
<feature type="domain" description="Ku" evidence="19">
    <location>
        <begin position="350"/>
        <end position="485"/>
    </location>
</feature>
<dbReference type="GO" id="GO:0016787">
    <property type="term" value="F:hydrolase activity"/>
    <property type="evidence" value="ECO:0007669"/>
    <property type="project" value="UniProtKB-KW"/>
</dbReference>
<keyword evidence="10" id="KW-0347">Helicase</keyword>
<keyword evidence="13" id="KW-0238">DNA-binding</keyword>
<dbReference type="GO" id="GO:0042162">
    <property type="term" value="F:telomeric DNA binding"/>
    <property type="evidence" value="ECO:0007669"/>
    <property type="project" value="InterPro"/>
</dbReference>
<dbReference type="InterPro" id="IPR036465">
    <property type="entry name" value="vWFA_dom_sf"/>
</dbReference>
<keyword evidence="11" id="KW-0067">ATP-binding</keyword>
<protein>
    <recommendedName>
        <fullName evidence="5">ATP-dependent DNA helicase II subunit 2</fullName>
        <ecNumber evidence="4">3.6.4.12</ecNumber>
    </recommendedName>
    <alternativeName>
        <fullName evidence="17">ATP-dependent DNA helicase II subunit Ku80</fullName>
    </alternativeName>
</protein>
<dbReference type="Pfam" id="PF03731">
    <property type="entry name" value="Ku_N"/>
    <property type="match status" value="1"/>
</dbReference>
<evidence type="ECO:0000313" key="21">
    <source>
        <dbReference type="Proteomes" id="UP000310158"/>
    </source>
</evidence>
<dbReference type="InterPro" id="IPR014893">
    <property type="entry name" value="Ku_PK_bind"/>
</dbReference>
<dbReference type="InterPro" id="IPR024193">
    <property type="entry name" value="Ku80"/>
</dbReference>
<evidence type="ECO:0000256" key="2">
    <source>
        <dbReference type="ARBA" id="ARBA00004574"/>
    </source>
</evidence>
<keyword evidence="14" id="KW-0233">DNA recombination</keyword>
<feature type="compositionally biased region" description="Acidic residues" evidence="18">
    <location>
        <begin position="663"/>
        <end position="674"/>
    </location>
</feature>
<dbReference type="AlphaFoldDB" id="A0A4S4LNV5"/>
<dbReference type="InterPro" id="IPR016194">
    <property type="entry name" value="SPOC-like_C_dom_sf"/>
</dbReference>
<evidence type="ECO:0000256" key="10">
    <source>
        <dbReference type="ARBA" id="ARBA00022806"/>
    </source>
</evidence>
<evidence type="ECO:0000256" key="7">
    <source>
        <dbReference type="ARBA" id="ARBA00022741"/>
    </source>
</evidence>
<dbReference type="Gene3D" id="1.25.40.240">
    <property type="entry name" value="Ku, C-terminal domain"/>
    <property type="match status" value="1"/>
</dbReference>
<keyword evidence="16" id="KW-0539">Nucleus</keyword>
<name>A0A4S4LNV5_9AGAM</name>
<dbReference type="GO" id="GO:0043564">
    <property type="term" value="C:Ku70:Ku80 complex"/>
    <property type="evidence" value="ECO:0007669"/>
    <property type="project" value="InterPro"/>
</dbReference>
<dbReference type="PANTHER" id="PTHR12604">
    <property type="entry name" value="KU AUTOANTIGEN DNA HELICASE"/>
    <property type="match status" value="1"/>
</dbReference>
<keyword evidence="7" id="KW-0547">Nucleotide-binding</keyword>
<keyword evidence="8" id="KW-0227">DNA damage</keyword>
<comment type="caution">
    <text evidence="20">The sequence shown here is derived from an EMBL/GenBank/DDBJ whole genome shotgun (WGS) entry which is preliminary data.</text>
</comment>
<keyword evidence="15" id="KW-0234">DNA repair</keyword>
<sequence length="842" mass="95093">MSIYGTPRDAFLSPAATMPAERAGYTVTMFLVDVSPSMGTLRTVEFPDGPNGESQSQSTEMTHLEWALQFVMLKIQEMIFNGRKTDQCGVILFGTDGTKNVINEKSGGYENVSEYIPIGQPNAGTLAKLAALRASEDIVGDPIDAIIVGIQTQDNYLSNKRTWTRKMVLLTDGENPIEVEDWETIVGKMTGLNISFTIVGIDFNDEEFGFEQEDKSNVKRENEVFFHKFVDDLPNSVIGTLDFALQEVSRPEIKQTKSALLGTVLRLGDLDPYPLDSLEIHVKSKHMADDRTEEGNEDERSEGKMDEWVELTMQTEYVIEKNADKSKEEDEEEMDDEGDEQKSVSAKKDVEKVEKEELVRGFKYGSTYVPCPDGQFERLPTRRGIEICGFFKAVGFRREYPMGEVQYIWADNVSAKEQIALSSLVQAMYKENMYAIARWVTRDGIDPKMGVLAPCQFDKVDCFLWAQMPFADDIRKYTFAPLENLINKKGERVTKHPYIPTDEQLDAMENFVDAMDLMEAGEKNEEGKREAWFDTRMSYNPSIHRVKQAMFHSAVVQDLVASPLPPPHPELLKYFEPPKRVLKRARDAIEECQSAFKVKEVPKKIARARKDGHVHAKDAEDEVLLLDRMPARPRQLTQSQSKVIPTYGARVTRLDMSKKDADSDTEIESDDGDAELLFANKSANKREGTTGMTSADKELPTPSPEPEMDYGREPGRIVSTTTPLNDFRKNISRGDVVTKAVEDLAWAIREVVMRPFAGRRYREMHECMTELREVCLQEDEIDSWNSFLKGLKEACLADLGNLEFWKEVKKQGRKASLIGDSEARAQGGKSDISDAAADEFLA</sequence>
<evidence type="ECO:0000256" key="5">
    <source>
        <dbReference type="ARBA" id="ARBA00021792"/>
    </source>
</evidence>
<dbReference type="GO" id="GO:0003690">
    <property type="term" value="F:double-stranded DNA binding"/>
    <property type="evidence" value="ECO:0007669"/>
    <property type="project" value="TreeGrafter"/>
</dbReference>
<dbReference type="SUPFAM" id="SSF53300">
    <property type="entry name" value="vWA-like"/>
    <property type="match status" value="1"/>
</dbReference>
<feature type="compositionally biased region" description="Basic and acidic residues" evidence="18">
    <location>
        <begin position="284"/>
        <end position="294"/>
    </location>
</feature>
<dbReference type="Gene3D" id="3.40.50.410">
    <property type="entry name" value="von Willebrand factor, type A domain"/>
    <property type="match status" value="1"/>
</dbReference>
<organism evidence="20 21">
    <name type="scientific">Bondarzewia mesenterica</name>
    <dbReference type="NCBI Taxonomy" id="1095465"/>
    <lineage>
        <taxon>Eukaryota</taxon>
        <taxon>Fungi</taxon>
        <taxon>Dikarya</taxon>
        <taxon>Basidiomycota</taxon>
        <taxon>Agaricomycotina</taxon>
        <taxon>Agaricomycetes</taxon>
        <taxon>Russulales</taxon>
        <taxon>Bondarzewiaceae</taxon>
        <taxon>Bondarzewia</taxon>
    </lineage>
</organism>
<keyword evidence="9" id="KW-0378">Hydrolase</keyword>
<dbReference type="GO" id="GO:0003678">
    <property type="term" value="F:DNA helicase activity"/>
    <property type="evidence" value="ECO:0007669"/>
    <property type="project" value="UniProtKB-EC"/>
</dbReference>
<dbReference type="Proteomes" id="UP000310158">
    <property type="component" value="Unassembled WGS sequence"/>
</dbReference>
<evidence type="ECO:0000256" key="18">
    <source>
        <dbReference type="SAM" id="MobiDB-lite"/>
    </source>
</evidence>
<dbReference type="PANTHER" id="PTHR12604:SF4">
    <property type="entry name" value="X-RAY REPAIR CROSS-COMPLEMENTING PROTEIN 5"/>
    <property type="match status" value="1"/>
</dbReference>
<comment type="similarity">
    <text evidence="3">Belongs to the ku80 family.</text>
</comment>
<accession>A0A4S4LNV5</accession>
<evidence type="ECO:0000256" key="6">
    <source>
        <dbReference type="ARBA" id="ARBA00022454"/>
    </source>
</evidence>
<proteinExistence type="inferred from homology"/>
<evidence type="ECO:0000256" key="13">
    <source>
        <dbReference type="ARBA" id="ARBA00023125"/>
    </source>
</evidence>
<evidence type="ECO:0000256" key="9">
    <source>
        <dbReference type="ARBA" id="ARBA00022801"/>
    </source>
</evidence>
<dbReference type="GO" id="GO:0003684">
    <property type="term" value="F:damaged DNA binding"/>
    <property type="evidence" value="ECO:0007669"/>
    <property type="project" value="InterPro"/>
</dbReference>